<feature type="transmembrane region" description="Helical" evidence="1">
    <location>
        <begin position="127"/>
        <end position="145"/>
    </location>
</feature>
<gene>
    <name evidence="2" type="ordered locus">Anacy_6169</name>
</gene>
<keyword evidence="1" id="KW-0812">Transmembrane</keyword>
<proteinExistence type="predicted"/>
<evidence type="ECO:0000256" key="1">
    <source>
        <dbReference type="SAM" id="Phobius"/>
    </source>
</evidence>
<dbReference type="HOGENOM" id="CLU_135452_0_0_3"/>
<dbReference type="Pfam" id="PF13455">
    <property type="entry name" value="MUG113"/>
    <property type="match status" value="1"/>
</dbReference>
<keyword evidence="2" id="KW-0347">Helicase</keyword>
<dbReference type="RefSeq" id="WP_015217878.1">
    <property type="nucleotide sequence ID" value="NC_019775.1"/>
</dbReference>
<dbReference type="Proteomes" id="UP000010474">
    <property type="component" value="Plasmid pANACY.06"/>
</dbReference>
<dbReference type="PATRIC" id="fig|272123.3.peg.6711"/>
<evidence type="ECO:0000313" key="3">
    <source>
        <dbReference type="Proteomes" id="UP000010474"/>
    </source>
</evidence>
<keyword evidence="2" id="KW-0547">Nucleotide-binding</keyword>
<keyword evidence="3" id="KW-1185">Reference proteome</keyword>
<keyword evidence="1" id="KW-0472">Membrane</keyword>
<protein>
    <submittedName>
        <fullName evidence="2">Helicase A859L</fullName>
    </submittedName>
</protein>
<keyword evidence="2" id="KW-0067">ATP-binding</keyword>
<dbReference type="AlphaFoldDB" id="K9ZQD6"/>
<accession>K9ZQD6</accession>
<sequence>MYQYQQHYTSRNDHEPGYIYLMEAVGYHGFLPGCLTKRCKIGLSRNPQLRLQNFHDNQPPCDIQIIKTIYVEDMAAVEAKLHKQFKYCNVKLAKSKEWFDLNPVDLMRVNLAFSRYSSHVIADISPVKISFGLLGIAVLIMALIATQTTPKQQQLEIKPIVERGVNL</sequence>
<evidence type="ECO:0000313" key="2">
    <source>
        <dbReference type="EMBL" id="AFZ61438.1"/>
    </source>
</evidence>
<dbReference type="GO" id="GO:0004386">
    <property type="term" value="F:helicase activity"/>
    <property type="evidence" value="ECO:0007669"/>
    <property type="project" value="UniProtKB-KW"/>
</dbReference>
<keyword evidence="2" id="KW-0378">Hydrolase</keyword>
<reference evidence="3" key="1">
    <citation type="journal article" date="2013" name="Proc. Natl. Acad. Sci. U.S.A.">
        <title>Improving the coverage of the cyanobacterial phylum using diversity-driven genome sequencing.</title>
        <authorList>
            <person name="Shih P.M."/>
            <person name="Wu D."/>
            <person name="Latifi A."/>
            <person name="Axen S.D."/>
            <person name="Fewer D.P."/>
            <person name="Talla E."/>
            <person name="Calteau A."/>
            <person name="Cai F."/>
            <person name="Tandeau de Marsac N."/>
            <person name="Rippka R."/>
            <person name="Herdman M."/>
            <person name="Sivonen K."/>
            <person name="Coursin T."/>
            <person name="Laurent T."/>
            <person name="Goodwin L."/>
            <person name="Nolan M."/>
            <person name="Davenport K.W."/>
            <person name="Han C.S."/>
            <person name="Rubin E.M."/>
            <person name="Eisen J.A."/>
            <person name="Woyke T."/>
            <person name="Gugger M."/>
            <person name="Kerfeld C.A."/>
        </authorList>
    </citation>
    <scope>NUCLEOTIDE SEQUENCE [LARGE SCALE GENOMIC DNA]</scope>
    <source>
        <strain evidence="3">ATCC 27899 / PCC 7122</strain>
    </source>
</reference>
<keyword evidence="2" id="KW-0614">Plasmid</keyword>
<organism evidence="2 3">
    <name type="scientific">Anabaena cylindrica (strain ATCC 27899 / PCC 7122)</name>
    <dbReference type="NCBI Taxonomy" id="272123"/>
    <lineage>
        <taxon>Bacteria</taxon>
        <taxon>Bacillati</taxon>
        <taxon>Cyanobacteriota</taxon>
        <taxon>Cyanophyceae</taxon>
        <taxon>Nostocales</taxon>
        <taxon>Nostocaceae</taxon>
        <taxon>Anabaena</taxon>
    </lineage>
</organism>
<dbReference type="EMBL" id="CP003665">
    <property type="protein sequence ID" value="AFZ61438.1"/>
    <property type="molecule type" value="Genomic_DNA"/>
</dbReference>
<name>K9ZQD6_ANACC</name>
<geneLocation type="plasmid" evidence="2 3">
    <name>pANACY.06</name>
</geneLocation>
<keyword evidence="1" id="KW-1133">Transmembrane helix</keyword>
<dbReference type="KEGG" id="acy:Anacy_6169"/>